<dbReference type="GO" id="GO:0016787">
    <property type="term" value="F:hydrolase activity"/>
    <property type="evidence" value="ECO:0007669"/>
    <property type="project" value="UniProtKB-KW"/>
</dbReference>
<evidence type="ECO:0000256" key="4">
    <source>
        <dbReference type="ARBA" id="ARBA00022801"/>
    </source>
</evidence>
<keyword evidence="3" id="KW-0479">Metal-binding</keyword>
<evidence type="ECO:0000256" key="3">
    <source>
        <dbReference type="ARBA" id="ARBA00022723"/>
    </source>
</evidence>
<dbReference type="Pfam" id="PF00753">
    <property type="entry name" value="Lactamase_B"/>
    <property type="match status" value="1"/>
</dbReference>
<gene>
    <name evidence="8" type="ORF">SAMN05216575_102264</name>
    <name evidence="7" type="ORF">SIM71_13745</name>
</gene>
<comment type="cofactor">
    <cofactor evidence="1">
        <name>Zn(2+)</name>
        <dbReference type="ChEBI" id="CHEBI:29105"/>
    </cofactor>
</comment>
<evidence type="ECO:0000313" key="7">
    <source>
        <dbReference type="EMBL" id="MDX5993128.1"/>
    </source>
</evidence>
<dbReference type="SMART" id="SM00849">
    <property type="entry name" value="Lactamase_B"/>
    <property type="match status" value="1"/>
</dbReference>
<evidence type="ECO:0000256" key="2">
    <source>
        <dbReference type="ARBA" id="ARBA00007749"/>
    </source>
</evidence>
<comment type="similarity">
    <text evidence="2">Belongs to the metallo-beta-lactamase superfamily.</text>
</comment>
<protein>
    <submittedName>
        <fullName evidence="8">Glyoxylase, beta-lactamase superfamily II</fullName>
    </submittedName>
    <submittedName>
        <fullName evidence="7">MBL fold metallo-hydrolase</fullName>
    </submittedName>
</protein>
<evidence type="ECO:0000313" key="9">
    <source>
        <dbReference type="Proteomes" id="UP000182413"/>
    </source>
</evidence>
<dbReference type="InterPro" id="IPR036866">
    <property type="entry name" value="RibonucZ/Hydroxyglut_hydro"/>
</dbReference>
<sequence>MSASVDVAWLRVGSCRHLACMAARGAGLRQVDFPSYCALLRHPTRGWMLYDTGYAQHFLDATGAFPERLYGSLLPVSLPAEECLSAQLAARGIRCEEVTTVIVSHYHGDHVAGLRDFPQARFIALRAESEHVLALRGKRWRATLQGRLPGLLPDDFSARLEHADDYPQRPLPAWMAPFRDGFDLFGDGSLLGVVLPGHSHGQLGLCIPDAGGRPLLLVADACYSLPACREGRLPPTATQWFSNSAVRSYRQTFAGVSELARREPSLLILPSHCEVAAEAFHARP</sequence>
<keyword evidence="10" id="KW-1185">Reference proteome</keyword>
<dbReference type="EMBL" id="JAWXXP010000001">
    <property type="protein sequence ID" value="MDX5993128.1"/>
    <property type="molecule type" value="Genomic_DNA"/>
</dbReference>
<dbReference type="AlphaFoldDB" id="A0A1G7BJN1"/>
<dbReference type="OrthoDB" id="5443440at2"/>
<evidence type="ECO:0000313" key="10">
    <source>
        <dbReference type="Proteomes" id="UP001278050"/>
    </source>
</evidence>
<evidence type="ECO:0000256" key="5">
    <source>
        <dbReference type="ARBA" id="ARBA00022833"/>
    </source>
</evidence>
<dbReference type="RefSeq" id="WP_074677304.1">
    <property type="nucleotide sequence ID" value="NZ_CBCSET010000003.1"/>
</dbReference>
<dbReference type="Proteomes" id="UP000182413">
    <property type="component" value="Unassembled WGS sequence"/>
</dbReference>
<dbReference type="SUPFAM" id="SSF56281">
    <property type="entry name" value="Metallo-hydrolase/oxidoreductase"/>
    <property type="match status" value="1"/>
</dbReference>
<accession>A0A1G7BJN1</accession>
<dbReference type="PANTHER" id="PTHR42978">
    <property type="entry name" value="QUORUM-QUENCHING LACTONASE YTNP-RELATED-RELATED"/>
    <property type="match status" value="1"/>
</dbReference>
<dbReference type="GO" id="GO:0046872">
    <property type="term" value="F:metal ion binding"/>
    <property type="evidence" value="ECO:0007669"/>
    <property type="project" value="UniProtKB-KW"/>
</dbReference>
<keyword evidence="5" id="KW-0862">Zinc</keyword>
<dbReference type="CDD" id="cd07730">
    <property type="entry name" value="metallo-hydrolase-like_MBL-fold"/>
    <property type="match status" value="1"/>
</dbReference>
<evidence type="ECO:0000256" key="1">
    <source>
        <dbReference type="ARBA" id="ARBA00001947"/>
    </source>
</evidence>
<dbReference type="Gene3D" id="3.60.15.10">
    <property type="entry name" value="Ribonuclease Z/Hydroxyacylglutathione hydrolase-like"/>
    <property type="match status" value="1"/>
</dbReference>
<name>A0A1G7BJN1_9GAMM</name>
<reference evidence="8 9" key="1">
    <citation type="submission" date="2016-10" db="EMBL/GenBank/DDBJ databases">
        <authorList>
            <person name="de Groot N.N."/>
        </authorList>
    </citation>
    <scope>NUCLEOTIDE SEQUENCE [LARGE SCALE GENOMIC DNA]</scope>
    <source>
        <strain evidence="8 9">JCM 10630</strain>
    </source>
</reference>
<dbReference type="EMBL" id="FNAE01000002">
    <property type="protein sequence ID" value="SDE27321.1"/>
    <property type="molecule type" value="Genomic_DNA"/>
</dbReference>
<keyword evidence="4" id="KW-0378">Hydrolase</keyword>
<dbReference type="InterPro" id="IPR051013">
    <property type="entry name" value="MBL_superfamily_lactonases"/>
</dbReference>
<reference evidence="7 10" key="2">
    <citation type="submission" date="2023-11" db="EMBL/GenBank/DDBJ databases">
        <title>MicrobeMod: A computational toolkit for identifying prokaryotic methylation and restriction-modification with nanopore sequencing.</title>
        <authorList>
            <person name="Crits-Christoph A."/>
            <person name="Kang S.C."/>
            <person name="Lee H."/>
            <person name="Ostrov N."/>
        </authorList>
    </citation>
    <scope>NUCLEOTIDE SEQUENCE [LARGE SCALE GENOMIC DNA]</scope>
    <source>
        <strain evidence="7 10">ATCC BAA-571</strain>
    </source>
</reference>
<evidence type="ECO:0000313" key="8">
    <source>
        <dbReference type="EMBL" id="SDE27321.1"/>
    </source>
</evidence>
<dbReference type="Proteomes" id="UP001278050">
    <property type="component" value="Unassembled WGS sequence"/>
</dbReference>
<organism evidence="8 9">
    <name type="scientific">Ectopseudomonas alcaliphila</name>
    <dbReference type="NCBI Taxonomy" id="101564"/>
    <lineage>
        <taxon>Bacteria</taxon>
        <taxon>Pseudomonadati</taxon>
        <taxon>Pseudomonadota</taxon>
        <taxon>Gammaproteobacteria</taxon>
        <taxon>Pseudomonadales</taxon>
        <taxon>Pseudomonadaceae</taxon>
        <taxon>Ectopseudomonas</taxon>
    </lineage>
</organism>
<dbReference type="PANTHER" id="PTHR42978:SF2">
    <property type="entry name" value="102 KBASES UNSTABLE REGION: FROM 1 TO 119443"/>
    <property type="match status" value="1"/>
</dbReference>
<dbReference type="InterPro" id="IPR001279">
    <property type="entry name" value="Metallo-B-lactamas"/>
</dbReference>
<evidence type="ECO:0000259" key="6">
    <source>
        <dbReference type="SMART" id="SM00849"/>
    </source>
</evidence>
<feature type="domain" description="Metallo-beta-lactamase" evidence="6">
    <location>
        <begin position="34"/>
        <end position="272"/>
    </location>
</feature>
<proteinExistence type="inferred from homology"/>